<reference evidence="8 10" key="2">
    <citation type="submission" date="2019-07" db="EMBL/GenBank/DDBJ databases">
        <title>Tepidimonas ignava SPS-1037 draft genome.</title>
        <authorList>
            <person name="Da Costa M.S."/>
            <person name="Froufe H.J.C."/>
            <person name="Egas C."/>
            <person name="Albuquerque L."/>
        </authorList>
    </citation>
    <scope>NUCLEOTIDE SEQUENCE [LARGE SCALE GENOMIC DNA]</scope>
    <source>
        <strain evidence="8 10">SPS-1037</strain>
    </source>
</reference>
<protein>
    <submittedName>
        <fullName evidence="8">Murein DD-endopeptidase MepH</fullName>
        <ecNumber evidence="8">3.4.-.-</ecNumber>
    </submittedName>
    <submittedName>
        <fullName evidence="7">NlpC/P60 family protein</fullName>
    </submittedName>
</protein>
<dbReference type="Proteomes" id="UP000295536">
    <property type="component" value="Unassembled WGS sequence"/>
</dbReference>
<dbReference type="Proteomes" id="UP000315577">
    <property type="component" value="Unassembled WGS sequence"/>
</dbReference>
<dbReference type="PROSITE" id="PS51935">
    <property type="entry name" value="NLPC_P60"/>
    <property type="match status" value="1"/>
</dbReference>
<dbReference type="GO" id="GO:0006508">
    <property type="term" value="P:proteolysis"/>
    <property type="evidence" value="ECO:0007669"/>
    <property type="project" value="UniProtKB-KW"/>
</dbReference>
<evidence type="ECO:0000256" key="4">
    <source>
        <dbReference type="ARBA" id="ARBA00022807"/>
    </source>
</evidence>
<evidence type="ECO:0000313" key="10">
    <source>
        <dbReference type="Proteomes" id="UP000315577"/>
    </source>
</evidence>
<accession>A0A4R3LEE8</accession>
<dbReference type="SUPFAM" id="SSF54001">
    <property type="entry name" value="Cysteine proteinases"/>
    <property type="match status" value="1"/>
</dbReference>
<dbReference type="OrthoDB" id="9807055at2"/>
<keyword evidence="2" id="KW-0645">Protease</keyword>
<gene>
    <name evidence="8" type="primary">mepH_2</name>
    <name evidence="7" type="ORF">EDC36_10538</name>
    <name evidence="8" type="ORF">Tigna_01518</name>
</gene>
<dbReference type="InterPro" id="IPR038765">
    <property type="entry name" value="Papain-like_cys_pep_sf"/>
</dbReference>
<dbReference type="GO" id="GO:0008234">
    <property type="term" value="F:cysteine-type peptidase activity"/>
    <property type="evidence" value="ECO:0007669"/>
    <property type="project" value="UniProtKB-KW"/>
</dbReference>
<keyword evidence="10" id="KW-1185">Reference proteome</keyword>
<keyword evidence="4" id="KW-0788">Thiol protease</keyword>
<organism evidence="7 9">
    <name type="scientific">Tepidimonas ignava</name>
    <dbReference type="NCBI Taxonomy" id="114249"/>
    <lineage>
        <taxon>Bacteria</taxon>
        <taxon>Pseudomonadati</taxon>
        <taxon>Pseudomonadota</taxon>
        <taxon>Betaproteobacteria</taxon>
        <taxon>Burkholderiales</taxon>
        <taxon>Tepidimonas</taxon>
    </lineage>
</organism>
<dbReference type="EMBL" id="SMAH01000005">
    <property type="protein sequence ID" value="TCS98282.1"/>
    <property type="molecule type" value="Genomic_DNA"/>
</dbReference>
<evidence type="ECO:0000259" key="6">
    <source>
        <dbReference type="PROSITE" id="PS51935"/>
    </source>
</evidence>
<evidence type="ECO:0000313" key="8">
    <source>
        <dbReference type="EMBL" id="TSE21791.1"/>
    </source>
</evidence>
<dbReference type="Gene3D" id="3.90.1720.10">
    <property type="entry name" value="endopeptidase domain like (from Nostoc punctiforme)"/>
    <property type="match status" value="1"/>
</dbReference>
<sequence length="198" mass="20971">MLGLVLALTVWVSPVVAAPAEAVPAVGVDAVAPTPDGSALGPWVQRLQTVGSETSTVATQLIDTALGLVGVPYRMGGSSPQAGFDCSGFVRYVYANTLGLMLPRRAVEQAQAAQPVARDQLQPGDLVFFNTMRRAFSHVGVYLGDGKFVHAPNKGDRVKVSSLDDRYWARRYNGARRVALPDDGAAPWRAQGVGVPGR</sequence>
<evidence type="ECO:0000313" key="7">
    <source>
        <dbReference type="EMBL" id="TCS98282.1"/>
    </source>
</evidence>
<dbReference type="InterPro" id="IPR000064">
    <property type="entry name" value="NLP_P60_dom"/>
</dbReference>
<feature type="chain" id="PRO_5020807620" evidence="5">
    <location>
        <begin position="18"/>
        <end position="198"/>
    </location>
</feature>
<name>A0A4R3LEE8_9BURK</name>
<comment type="similarity">
    <text evidence="1">Belongs to the peptidase C40 family.</text>
</comment>
<dbReference type="InterPro" id="IPR051202">
    <property type="entry name" value="Peptidase_C40"/>
</dbReference>
<evidence type="ECO:0000256" key="1">
    <source>
        <dbReference type="ARBA" id="ARBA00007074"/>
    </source>
</evidence>
<dbReference type="Pfam" id="PF00877">
    <property type="entry name" value="NLPC_P60"/>
    <property type="match status" value="1"/>
</dbReference>
<proteinExistence type="inferred from homology"/>
<keyword evidence="3 8" id="KW-0378">Hydrolase</keyword>
<reference evidence="7 9" key="1">
    <citation type="submission" date="2019-03" db="EMBL/GenBank/DDBJ databases">
        <title>Genomic Encyclopedia of Type Strains, Phase IV (KMG-IV): sequencing the most valuable type-strain genomes for metagenomic binning, comparative biology and taxonomic classification.</title>
        <authorList>
            <person name="Goeker M."/>
        </authorList>
    </citation>
    <scope>NUCLEOTIDE SEQUENCE [LARGE SCALE GENOMIC DNA]</scope>
    <source>
        <strain evidence="7 9">DSM 12034</strain>
    </source>
</reference>
<evidence type="ECO:0000256" key="5">
    <source>
        <dbReference type="SAM" id="SignalP"/>
    </source>
</evidence>
<dbReference type="PANTHER" id="PTHR47053:SF1">
    <property type="entry name" value="MUREIN DD-ENDOPEPTIDASE MEPH-RELATED"/>
    <property type="match status" value="1"/>
</dbReference>
<keyword evidence="5" id="KW-0732">Signal</keyword>
<dbReference type="EMBL" id="VJNC01000009">
    <property type="protein sequence ID" value="TSE21791.1"/>
    <property type="molecule type" value="Genomic_DNA"/>
</dbReference>
<feature type="domain" description="NlpC/P60" evidence="6">
    <location>
        <begin position="55"/>
        <end position="179"/>
    </location>
</feature>
<evidence type="ECO:0000313" key="9">
    <source>
        <dbReference type="Proteomes" id="UP000295536"/>
    </source>
</evidence>
<dbReference type="PANTHER" id="PTHR47053">
    <property type="entry name" value="MUREIN DD-ENDOPEPTIDASE MEPH-RELATED"/>
    <property type="match status" value="1"/>
</dbReference>
<feature type="signal peptide" evidence="5">
    <location>
        <begin position="1"/>
        <end position="17"/>
    </location>
</feature>
<evidence type="ECO:0000256" key="2">
    <source>
        <dbReference type="ARBA" id="ARBA00022670"/>
    </source>
</evidence>
<comment type="caution">
    <text evidence="7">The sequence shown here is derived from an EMBL/GenBank/DDBJ whole genome shotgun (WGS) entry which is preliminary data.</text>
</comment>
<dbReference type="AlphaFoldDB" id="A0A4R3LEE8"/>
<dbReference type="EC" id="3.4.-.-" evidence="8"/>
<evidence type="ECO:0000256" key="3">
    <source>
        <dbReference type="ARBA" id="ARBA00022801"/>
    </source>
</evidence>